<keyword evidence="2" id="KW-0812">Transmembrane</keyword>
<proteinExistence type="predicted"/>
<keyword evidence="2" id="KW-1133">Transmembrane helix</keyword>
<protein>
    <submittedName>
        <fullName evidence="3">Uncharacterized protein</fullName>
    </submittedName>
</protein>
<evidence type="ECO:0000313" key="3">
    <source>
        <dbReference type="EMBL" id="MCG4618482.1"/>
    </source>
</evidence>
<evidence type="ECO:0000256" key="1">
    <source>
        <dbReference type="SAM" id="MobiDB-lite"/>
    </source>
</evidence>
<dbReference type="RefSeq" id="WP_238128346.1">
    <property type="nucleotide sequence ID" value="NZ_JAGZVZ010000003.1"/>
</dbReference>
<feature type="region of interest" description="Disordered" evidence="1">
    <location>
        <begin position="1"/>
        <end position="116"/>
    </location>
</feature>
<dbReference type="Proteomes" id="UP001200537">
    <property type="component" value="Unassembled WGS sequence"/>
</dbReference>
<feature type="compositionally biased region" description="Low complexity" evidence="1">
    <location>
        <begin position="59"/>
        <end position="77"/>
    </location>
</feature>
<evidence type="ECO:0000256" key="2">
    <source>
        <dbReference type="SAM" id="Phobius"/>
    </source>
</evidence>
<feature type="transmembrane region" description="Helical" evidence="2">
    <location>
        <begin position="191"/>
        <end position="216"/>
    </location>
</feature>
<reference evidence="3" key="1">
    <citation type="submission" date="2022-01" db="EMBL/GenBank/DDBJ databases">
        <title>Collection of gut derived symbiotic bacterial strains cultured from healthy donors.</title>
        <authorList>
            <person name="Lin H."/>
            <person name="Kohout C."/>
            <person name="Waligurski E."/>
            <person name="Pamer E.G."/>
        </authorList>
    </citation>
    <scope>NUCLEOTIDE SEQUENCE</scope>
    <source>
        <strain evidence="3">DFI.7.46</strain>
    </source>
</reference>
<organism evidence="3 4">
    <name type="scientific">Varibaculum cambriense</name>
    <dbReference type="NCBI Taxonomy" id="184870"/>
    <lineage>
        <taxon>Bacteria</taxon>
        <taxon>Bacillati</taxon>
        <taxon>Actinomycetota</taxon>
        <taxon>Actinomycetes</taxon>
        <taxon>Actinomycetales</taxon>
        <taxon>Actinomycetaceae</taxon>
        <taxon>Varibaculum</taxon>
    </lineage>
</organism>
<gene>
    <name evidence="3" type="ORF">L0M99_08280</name>
</gene>
<sequence>MSNPEPHGFPQGDQQSGANWPFLRSEQAQPVGQPVGSQPQPAFPAPSAPKAPEVPQYNQQFPQAAAPVQPVQAQTAPLSEEAAVPQAASENPLPASANEDAVPAKTGAGSVSAEDDSRVSAAEIQQSLQQQALTPWWLDALMALSLAGVMVFNGFGMSMGLRIGSLIAMVIALILVTWYQGDAQEKSNAFLTSTLLGVVCGFLAGLIVVAASLYLVSPIPGWYPWVLWLVSAVLLYLTYRGFRDWVMRNLQKKHRK</sequence>
<evidence type="ECO:0000313" key="4">
    <source>
        <dbReference type="Proteomes" id="UP001200537"/>
    </source>
</evidence>
<feature type="compositionally biased region" description="Low complexity" evidence="1">
    <location>
        <begin position="27"/>
        <end position="40"/>
    </location>
</feature>
<dbReference type="EMBL" id="JAKNHJ010000017">
    <property type="protein sequence ID" value="MCG4618482.1"/>
    <property type="molecule type" value="Genomic_DNA"/>
</dbReference>
<keyword evidence="2" id="KW-0472">Membrane</keyword>
<comment type="caution">
    <text evidence="3">The sequence shown here is derived from an EMBL/GenBank/DDBJ whole genome shotgun (WGS) entry which is preliminary data.</text>
</comment>
<accession>A0AAJ1BEI4</accession>
<name>A0AAJ1BEI4_9ACTO</name>
<feature type="transmembrane region" description="Helical" evidence="2">
    <location>
        <begin position="222"/>
        <end position="242"/>
    </location>
</feature>
<dbReference type="AlphaFoldDB" id="A0AAJ1BEI4"/>
<feature type="transmembrane region" description="Helical" evidence="2">
    <location>
        <begin position="161"/>
        <end position="179"/>
    </location>
</feature>